<keyword evidence="2" id="KW-1185">Reference proteome</keyword>
<dbReference type="AlphaFoldDB" id="A0A9Q1BEB6"/>
<comment type="caution">
    <text evidence="1">The sequence shown here is derived from an EMBL/GenBank/DDBJ whole genome shotgun (WGS) entry which is preliminary data.</text>
</comment>
<evidence type="ECO:0000313" key="1">
    <source>
        <dbReference type="EMBL" id="KAJ8021497.1"/>
    </source>
</evidence>
<sequence>MHDIHPQISIVINTFVIQHEVIELTAADILSLLQEGYLEKKIKTKEMRRD</sequence>
<organism evidence="1 2">
    <name type="scientific">Holothuria leucospilota</name>
    <name type="common">Black long sea cucumber</name>
    <name type="synonym">Mertensiothuria leucospilota</name>
    <dbReference type="NCBI Taxonomy" id="206669"/>
    <lineage>
        <taxon>Eukaryota</taxon>
        <taxon>Metazoa</taxon>
        <taxon>Echinodermata</taxon>
        <taxon>Eleutherozoa</taxon>
        <taxon>Echinozoa</taxon>
        <taxon>Holothuroidea</taxon>
        <taxon>Aspidochirotacea</taxon>
        <taxon>Aspidochirotida</taxon>
        <taxon>Holothuriidae</taxon>
        <taxon>Holothuria</taxon>
    </lineage>
</organism>
<proteinExistence type="predicted"/>
<gene>
    <name evidence="1" type="ORF">HOLleu_38729</name>
</gene>
<name>A0A9Q1BEB6_HOLLE</name>
<dbReference type="Proteomes" id="UP001152320">
    <property type="component" value="Chromosome 21"/>
</dbReference>
<protein>
    <submittedName>
        <fullName evidence="1">Uncharacterized protein</fullName>
    </submittedName>
</protein>
<reference evidence="1" key="1">
    <citation type="submission" date="2021-10" db="EMBL/GenBank/DDBJ databases">
        <title>Tropical sea cucumber genome reveals ecological adaptation and Cuvierian tubules defense mechanism.</title>
        <authorList>
            <person name="Chen T."/>
        </authorList>
    </citation>
    <scope>NUCLEOTIDE SEQUENCE</scope>
    <source>
        <strain evidence="1">Nanhai2018</strain>
        <tissue evidence="1">Muscle</tissue>
    </source>
</reference>
<dbReference type="EMBL" id="JAIZAY010000021">
    <property type="protein sequence ID" value="KAJ8021497.1"/>
    <property type="molecule type" value="Genomic_DNA"/>
</dbReference>
<accession>A0A9Q1BEB6</accession>
<evidence type="ECO:0000313" key="2">
    <source>
        <dbReference type="Proteomes" id="UP001152320"/>
    </source>
</evidence>